<evidence type="ECO:0000313" key="2">
    <source>
        <dbReference type="Proteomes" id="UP000257127"/>
    </source>
</evidence>
<dbReference type="InterPro" id="IPR010994">
    <property type="entry name" value="RuvA_2-like"/>
</dbReference>
<dbReference type="OrthoDB" id="9766750at2"/>
<dbReference type="SUPFAM" id="SSF47781">
    <property type="entry name" value="RuvA domain 2-like"/>
    <property type="match status" value="1"/>
</dbReference>
<sequence length="691" mass="79616">MKYLLLFSFLIFALLGLSQSKNEVIQQRIEFIAQDLDAEEVSLEDIFDVLNAYYDNPLNLNIATKEDLQEIMLLNDFQINALLAKRDEVGAFSTLFELKDIEYWDLLTLDNIIPFVRVSKVEEKKQGNLKKYLAEGNVEAYFRYQRVLEDKVGYSDVSPEEKEESSKYYWGDPNKLYSRIRYTHKNDFSIGVTMEKDPGEQLFGDKSPNGFDFYSAHAYYSGNKFVRKAVIGDYQVQIGQGLAMWTGYGFSKTADATSAKKNARGLKPYASTDETRFMRGAGVELGVGDFSLTTWGSYKGVDGSLEMLDTLDSEEARLASSINLSGYHRTSSEIDRKNSLMEMIYGANVKYERRNFQIGVSAIQQAYDAFYQRSDNLMNKYQFAGKELTSLSADYSFIVRNLSVYGEVAQSRSSNAIAVLQGLTMALGRKASLTALYRNYPKDYHTFYAQGFGDGSNTNNESGLYLGGSFKLNRQWRLNTYVDFFKSPWLKYRVDAPSDGHEVLSQLTYRPSSKFETYIRVREKDKMINVSEFEGNIRPVERYKQRKYQLGLTADLGSGWKWRSRIDYVTDQRDSEGKQDGFALTQDLLYRSKQFPIELTLRYAIFNTDSYDTRVYSYEYNLENVFSIPAYFNKGSRTYVMLRYTFWNETCDLWLRYAAFVYNQEDVLSSGSEEIEGNVKSEVGVQLRVRF</sequence>
<name>A0A3E1EZS1_9FLAO</name>
<evidence type="ECO:0000313" key="1">
    <source>
        <dbReference type="EMBL" id="RFC55060.1"/>
    </source>
</evidence>
<gene>
    <name evidence="1" type="ORF">DXU93_04365</name>
</gene>
<dbReference type="Proteomes" id="UP000257127">
    <property type="component" value="Unassembled WGS sequence"/>
</dbReference>
<organism evidence="1 2">
    <name type="scientific">Brumimicrobium aurantiacum</name>
    <dbReference type="NCBI Taxonomy" id="1737063"/>
    <lineage>
        <taxon>Bacteria</taxon>
        <taxon>Pseudomonadati</taxon>
        <taxon>Bacteroidota</taxon>
        <taxon>Flavobacteriia</taxon>
        <taxon>Flavobacteriales</taxon>
        <taxon>Crocinitomicaceae</taxon>
        <taxon>Brumimicrobium</taxon>
    </lineage>
</organism>
<proteinExistence type="predicted"/>
<evidence type="ECO:0008006" key="3">
    <source>
        <dbReference type="Google" id="ProtNLM"/>
    </source>
</evidence>
<dbReference type="EMBL" id="QURB01000002">
    <property type="protein sequence ID" value="RFC55060.1"/>
    <property type="molecule type" value="Genomic_DNA"/>
</dbReference>
<keyword evidence="2" id="KW-1185">Reference proteome</keyword>
<reference evidence="1 2" key="1">
    <citation type="submission" date="2018-08" db="EMBL/GenBank/DDBJ databases">
        <title>The draft genome squence of Brumimicrobium sp. N62.</title>
        <authorList>
            <person name="Du Z.-J."/>
            <person name="Luo H.-R."/>
        </authorList>
    </citation>
    <scope>NUCLEOTIDE SEQUENCE [LARGE SCALE GENOMIC DNA]</scope>
    <source>
        <strain evidence="1 2">N62</strain>
    </source>
</reference>
<dbReference type="RefSeq" id="WP_116880039.1">
    <property type="nucleotide sequence ID" value="NZ_QURB01000002.1"/>
</dbReference>
<dbReference type="AlphaFoldDB" id="A0A3E1EZS1"/>
<comment type="caution">
    <text evidence="1">The sequence shown here is derived from an EMBL/GenBank/DDBJ whole genome shotgun (WGS) entry which is preliminary data.</text>
</comment>
<accession>A0A3E1EZS1</accession>
<protein>
    <recommendedName>
        <fullName evidence="3">Helix-hairpin-helix domain-containing protein</fullName>
    </recommendedName>
</protein>